<evidence type="ECO:0000313" key="6">
    <source>
        <dbReference type="EMBL" id="KTS68883.1"/>
    </source>
</evidence>
<dbReference type="CDD" id="cd08417">
    <property type="entry name" value="PBP2_Nitroaromatics_like"/>
    <property type="match status" value="1"/>
</dbReference>
<keyword evidence="4" id="KW-0804">Transcription</keyword>
<evidence type="ECO:0000256" key="4">
    <source>
        <dbReference type="ARBA" id="ARBA00023163"/>
    </source>
</evidence>
<dbReference type="InterPro" id="IPR037402">
    <property type="entry name" value="YidZ_PBP2"/>
</dbReference>
<dbReference type="InterPro" id="IPR050389">
    <property type="entry name" value="LysR-type_TF"/>
</dbReference>
<sequence>MDFHGIDLNLLVAFDALMNERNVTRAATQVGVSQPAMSAALSRLRTLFGDPLFMRSAEGLLPTARARDLSGPIAGALRQLEATLVAKPAFAAEKAQINFKLGVSEYPAFVLLPSLMQALQDAAPGVSLNVQAFTNRDHAVDLLDAGAIDVAIGVMPTHSDSRIISRPVLRDEFVTIVASNHPAARRGMDMESYLALPHILVSPEGELYGLVDQVLAQQGKKRRLGLTVQQMFTVPSIVAQTHMTATVMKRVALHAQASRQLVLFPPPLSLPEMVFNLIWHRRSDAHPAQRWFREFIEQQAARL</sequence>
<dbReference type="Gene3D" id="3.40.190.10">
    <property type="entry name" value="Periplasmic binding protein-like II"/>
    <property type="match status" value="2"/>
</dbReference>
<dbReference type="PANTHER" id="PTHR30118">
    <property type="entry name" value="HTH-TYPE TRANSCRIPTIONAL REGULATOR LEUO-RELATED"/>
    <property type="match status" value="1"/>
</dbReference>
<gene>
    <name evidence="6" type="ORF">SA3R_06250</name>
</gene>
<dbReference type="InterPro" id="IPR036390">
    <property type="entry name" value="WH_DNA-bd_sf"/>
</dbReference>
<dbReference type="GO" id="GO:0003677">
    <property type="term" value="F:DNA binding"/>
    <property type="evidence" value="ECO:0007669"/>
    <property type="project" value="UniProtKB-KW"/>
</dbReference>
<dbReference type="EMBL" id="LDSE01000009">
    <property type="protein sequence ID" value="KTS68883.1"/>
    <property type="molecule type" value="Genomic_DNA"/>
</dbReference>
<dbReference type="PRINTS" id="PR00039">
    <property type="entry name" value="HTHLYSR"/>
</dbReference>
<keyword evidence="3" id="KW-0238">DNA-binding</keyword>
<comment type="caution">
    <text evidence="6">The sequence shown here is derived from an EMBL/GenBank/DDBJ whole genome shotgun (WGS) entry which is preliminary data.</text>
</comment>
<dbReference type="PANTHER" id="PTHR30118:SF15">
    <property type="entry name" value="TRANSCRIPTIONAL REGULATORY PROTEIN"/>
    <property type="match status" value="1"/>
</dbReference>
<dbReference type="InterPro" id="IPR000847">
    <property type="entry name" value="LysR_HTH_N"/>
</dbReference>
<organism evidence="6 7">
    <name type="scientific">Pantoea dispersa</name>
    <dbReference type="NCBI Taxonomy" id="59814"/>
    <lineage>
        <taxon>Bacteria</taxon>
        <taxon>Pseudomonadati</taxon>
        <taxon>Pseudomonadota</taxon>
        <taxon>Gammaproteobacteria</taxon>
        <taxon>Enterobacterales</taxon>
        <taxon>Erwiniaceae</taxon>
        <taxon>Pantoea</taxon>
    </lineage>
</organism>
<dbReference type="Pfam" id="PF00126">
    <property type="entry name" value="HTH_1"/>
    <property type="match status" value="1"/>
</dbReference>
<evidence type="ECO:0000256" key="2">
    <source>
        <dbReference type="ARBA" id="ARBA00023015"/>
    </source>
</evidence>
<dbReference type="AlphaFoldDB" id="A0A8E1S1S7"/>
<reference evidence="6 7" key="1">
    <citation type="journal article" date="2016" name="Front. Microbiol.">
        <title>Genomic Resource of Rice Seed Associated Bacteria.</title>
        <authorList>
            <person name="Midha S."/>
            <person name="Bansal K."/>
            <person name="Sharma S."/>
            <person name="Kumar N."/>
            <person name="Patil P.P."/>
            <person name="Chaudhry V."/>
            <person name="Patil P.B."/>
        </authorList>
    </citation>
    <scope>NUCLEOTIDE SEQUENCE [LARGE SCALE GENOMIC DNA]</scope>
    <source>
        <strain evidence="6 7">SA3</strain>
    </source>
</reference>
<protein>
    <submittedName>
        <fullName evidence="6">LysR family transcriptional regulator</fullName>
    </submittedName>
</protein>
<evidence type="ECO:0000256" key="1">
    <source>
        <dbReference type="ARBA" id="ARBA00009437"/>
    </source>
</evidence>
<evidence type="ECO:0000259" key="5">
    <source>
        <dbReference type="PROSITE" id="PS50931"/>
    </source>
</evidence>
<dbReference type="Gene3D" id="1.10.10.10">
    <property type="entry name" value="Winged helix-like DNA-binding domain superfamily/Winged helix DNA-binding domain"/>
    <property type="match status" value="1"/>
</dbReference>
<evidence type="ECO:0000313" key="7">
    <source>
        <dbReference type="Proteomes" id="UP000071979"/>
    </source>
</evidence>
<comment type="similarity">
    <text evidence="1">Belongs to the LysR transcriptional regulatory family.</text>
</comment>
<evidence type="ECO:0000256" key="3">
    <source>
        <dbReference type="ARBA" id="ARBA00023125"/>
    </source>
</evidence>
<dbReference type="InterPro" id="IPR005119">
    <property type="entry name" value="LysR_subst-bd"/>
</dbReference>
<name>A0A8E1S1S7_9GAMM</name>
<dbReference type="SUPFAM" id="SSF46785">
    <property type="entry name" value="Winged helix' DNA-binding domain"/>
    <property type="match status" value="1"/>
</dbReference>
<dbReference type="RefSeq" id="WP_058758310.1">
    <property type="nucleotide sequence ID" value="NZ_LDRZ01000009.1"/>
</dbReference>
<dbReference type="PROSITE" id="PS50931">
    <property type="entry name" value="HTH_LYSR"/>
    <property type="match status" value="1"/>
</dbReference>
<keyword evidence="2" id="KW-0805">Transcription regulation</keyword>
<dbReference type="SUPFAM" id="SSF53850">
    <property type="entry name" value="Periplasmic binding protein-like II"/>
    <property type="match status" value="1"/>
</dbReference>
<dbReference type="InterPro" id="IPR036388">
    <property type="entry name" value="WH-like_DNA-bd_sf"/>
</dbReference>
<dbReference type="GO" id="GO:0003700">
    <property type="term" value="F:DNA-binding transcription factor activity"/>
    <property type="evidence" value="ECO:0007669"/>
    <property type="project" value="InterPro"/>
</dbReference>
<proteinExistence type="inferred from homology"/>
<dbReference type="Pfam" id="PF03466">
    <property type="entry name" value="LysR_substrate"/>
    <property type="match status" value="1"/>
</dbReference>
<feature type="domain" description="HTH lysR-type" evidence="5">
    <location>
        <begin position="6"/>
        <end position="63"/>
    </location>
</feature>
<accession>A0A8E1S1S7</accession>
<dbReference type="Proteomes" id="UP000071979">
    <property type="component" value="Unassembled WGS sequence"/>
</dbReference>